<dbReference type="Proteomes" id="UP000256388">
    <property type="component" value="Unassembled WGS sequence"/>
</dbReference>
<organism evidence="1 2">
    <name type="scientific">Pelolinea submarina</name>
    <dbReference type="NCBI Taxonomy" id="913107"/>
    <lineage>
        <taxon>Bacteria</taxon>
        <taxon>Bacillati</taxon>
        <taxon>Chloroflexota</taxon>
        <taxon>Anaerolineae</taxon>
        <taxon>Anaerolineales</taxon>
        <taxon>Anaerolineaceae</taxon>
        <taxon>Pelolinea</taxon>
    </lineage>
</organism>
<dbReference type="Gene3D" id="3.20.70.20">
    <property type="match status" value="1"/>
</dbReference>
<dbReference type="SUPFAM" id="SSF51998">
    <property type="entry name" value="PFL-like glycyl radical enzymes"/>
    <property type="match status" value="1"/>
</dbReference>
<name>A0A347ZV19_9CHLR</name>
<keyword evidence="2" id="KW-1185">Reference proteome</keyword>
<dbReference type="AlphaFoldDB" id="A0A347ZV19"/>
<accession>A0A347ZV19</accession>
<dbReference type="OrthoDB" id="9763001at2"/>
<dbReference type="Pfam" id="PF05167">
    <property type="entry name" value="DUF711"/>
    <property type="match status" value="1"/>
</dbReference>
<dbReference type="PANTHER" id="PTHR37560">
    <property type="entry name" value="UPF0210 PROTEIN SPR0218"/>
    <property type="match status" value="1"/>
</dbReference>
<evidence type="ECO:0000313" key="1">
    <source>
        <dbReference type="EMBL" id="REG10264.1"/>
    </source>
</evidence>
<reference evidence="1 2" key="1">
    <citation type="submission" date="2018-08" db="EMBL/GenBank/DDBJ databases">
        <title>Genomic Encyclopedia of Type Strains, Phase IV (KMG-IV): sequencing the most valuable type-strain genomes for metagenomic binning, comparative biology and taxonomic classification.</title>
        <authorList>
            <person name="Goeker M."/>
        </authorList>
    </citation>
    <scope>NUCLEOTIDE SEQUENCE [LARGE SCALE GENOMIC DNA]</scope>
    <source>
        <strain evidence="1 2">DSM 23923</strain>
    </source>
</reference>
<protein>
    <recommendedName>
        <fullName evidence="3">DUF711 family protein</fullName>
    </recommendedName>
</protein>
<evidence type="ECO:0000313" key="2">
    <source>
        <dbReference type="Proteomes" id="UP000256388"/>
    </source>
</evidence>
<proteinExistence type="predicted"/>
<comment type="caution">
    <text evidence="1">The sequence shown here is derived from an EMBL/GenBank/DDBJ whole genome shotgun (WGS) entry which is preliminary data.</text>
</comment>
<dbReference type="EMBL" id="QUMS01000001">
    <property type="protein sequence ID" value="REG10264.1"/>
    <property type="molecule type" value="Genomic_DNA"/>
</dbReference>
<sequence>MKIRSITCFCNPTVETFKSDLDTLTQLKAFCKEEFERLGWEVQSARLSTTSFGGYTTSEDAVPVVQELEKQTLANGFGYLSIGPARISNLDDYALIPQILGATENVFCSAMMTHHNRGISAAAVKACAKVISDSAKLSADGFANLRFCAMSHVHPFTPFFPGSYSYGSEPAFALAIQSADAALEAFEGAADADQGSRRLVAAIDAATRALVPVARAAVKKFGVPFKGFDFSLAPYPEEWCSLGKAFEKLGVPSIGYMGSLTAAAILTNALDQGTWLRTGYNGLMLPVLEDSILADRSQNDHFTIKDLLLYSAVCGTGLDTVPLPGDIAVESIVPLLFDISALSLRLNKPLTARLMPVPGLKSGDQTAFTFDMFKNGRIMDYPAAALSGVLSSSEWLDIQKRVRLN</sequence>
<gene>
    <name evidence="1" type="ORF">DFR64_0117</name>
</gene>
<dbReference type="PANTHER" id="PTHR37560:SF2">
    <property type="entry name" value="DUF711 DOMAIN-CONTAINING PROTEIN"/>
    <property type="match status" value="1"/>
</dbReference>
<evidence type="ECO:0008006" key="3">
    <source>
        <dbReference type="Google" id="ProtNLM"/>
    </source>
</evidence>
<dbReference type="InterPro" id="IPR007841">
    <property type="entry name" value="UPF0210"/>
</dbReference>
<dbReference type="RefSeq" id="WP_116223456.1">
    <property type="nucleotide sequence ID" value="NZ_AP018437.1"/>
</dbReference>